<keyword evidence="4" id="KW-1185">Reference proteome</keyword>
<keyword evidence="3" id="KW-0808">Transferase</keyword>
<organism evidence="3 4">
    <name type="scientific">Tanacetum coccineum</name>
    <dbReference type="NCBI Taxonomy" id="301880"/>
    <lineage>
        <taxon>Eukaryota</taxon>
        <taxon>Viridiplantae</taxon>
        <taxon>Streptophyta</taxon>
        <taxon>Embryophyta</taxon>
        <taxon>Tracheophyta</taxon>
        <taxon>Spermatophyta</taxon>
        <taxon>Magnoliopsida</taxon>
        <taxon>eudicotyledons</taxon>
        <taxon>Gunneridae</taxon>
        <taxon>Pentapetalae</taxon>
        <taxon>asterids</taxon>
        <taxon>campanulids</taxon>
        <taxon>Asterales</taxon>
        <taxon>Asteraceae</taxon>
        <taxon>Asteroideae</taxon>
        <taxon>Anthemideae</taxon>
        <taxon>Anthemidinae</taxon>
        <taxon>Tanacetum</taxon>
    </lineage>
</organism>
<feature type="compositionally biased region" description="Low complexity" evidence="1">
    <location>
        <begin position="347"/>
        <end position="359"/>
    </location>
</feature>
<dbReference type="InterPro" id="IPR053134">
    <property type="entry name" value="RNA-dir_DNA_polymerase"/>
</dbReference>
<evidence type="ECO:0000313" key="3">
    <source>
        <dbReference type="EMBL" id="GJT55500.1"/>
    </source>
</evidence>
<dbReference type="InterPro" id="IPR041588">
    <property type="entry name" value="Integrase_H2C2"/>
</dbReference>
<feature type="compositionally biased region" description="Low complexity" evidence="1">
    <location>
        <begin position="313"/>
        <end position="327"/>
    </location>
</feature>
<dbReference type="InterPro" id="IPR043502">
    <property type="entry name" value="DNA/RNA_pol_sf"/>
</dbReference>
<comment type="caution">
    <text evidence="3">The sequence shown here is derived from an EMBL/GenBank/DDBJ whole genome shotgun (WGS) entry which is preliminary data.</text>
</comment>
<reference evidence="3" key="1">
    <citation type="journal article" date="2022" name="Int. J. Mol. Sci.">
        <title>Draft Genome of Tanacetum Coccineum: Genomic Comparison of Closely Related Tanacetum-Family Plants.</title>
        <authorList>
            <person name="Yamashiro T."/>
            <person name="Shiraishi A."/>
            <person name="Nakayama K."/>
            <person name="Satake H."/>
        </authorList>
    </citation>
    <scope>NUCLEOTIDE SEQUENCE</scope>
</reference>
<dbReference type="Proteomes" id="UP001151760">
    <property type="component" value="Unassembled WGS sequence"/>
</dbReference>
<accession>A0ABQ5EXZ3</accession>
<feature type="region of interest" description="Disordered" evidence="1">
    <location>
        <begin position="301"/>
        <end position="360"/>
    </location>
</feature>
<dbReference type="Gene3D" id="3.10.10.10">
    <property type="entry name" value="HIV Type 1 Reverse Transcriptase, subunit A, domain 1"/>
    <property type="match status" value="1"/>
</dbReference>
<dbReference type="EMBL" id="BQNB010016762">
    <property type="protein sequence ID" value="GJT55500.1"/>
    <property type="molecule type" value="Genomic_DNA"/>
</dbReference>
<evidence type="ECO:0000256" key="1">
    <source>
        <dbReference type="SAM" id="MobiDB-lite"/>
    </source>
</evidence>
<dbReference type="PANTHER" id="PTHR24559">
    <property type="entry name" value="TRANSPOSON TY3-I GAG-POL POLYPROTEIN"/>
    <property type="match status" value="1"/>
</dbReference>
<protein>
    <submittedName>
        <fullName evidence="3">Reverse transcriptase domain-containing protein</fullName>
    </submittedName>
</protein>
<sequence length="796" mass="91488">MCWPFEEPEQAPPSPIYIPFVPEPVYPKFLPVDDEVFPAEEQPLPAADSPTHQSHRVLYLEFDLRRDLEEDDEEDPGGIQYPLHHYLYHHHHPLALHMLRDLWDPELLGYEDSLCRTTPCPGYEVGESSVAGTARQVRPATARADLYGFADTLEAAPGRRTGLECTFQGILLRIGSIAQSPEIVVLHGSRPVGDRRGTEGAVDLTQWFERMETVFRIIAYAMTWSDLKKKMTTKYCLRNEIKKIEAELWNLKVKGTDVVCRWDADRFYSSVVALKPKTMQEAIEMATELMDRRNNTFAERQAENKRKFEDTPRNNQTQQPKQRQEPQAGLLCPEWSRPATANKHKTSNNTTTTIVTNNKPKAKGQIPNAFVLALSAGLQATSGTTAPSGRTRIREMVTAQKVSALDFCHLFLAHITVKKTGDKSKKKQLEEVPIVKNFPEVFLRDLPGLPLPDQLLAVDQLQESFRQRLLRPSSSPWELQFYRQKERWIVRIDDLFDQLQGSSVYSKIDLRSGYHQLRVREEDISKTAFRTRYGHYEFQDVCLNPLIQEQEEHEGAYEDNIGVVDLKKKSCVQFSSVNFGFQKYSSSGDSLKGFQRSPNHMTSLLKEVCTNLALPKGSELYITAMLSKLGLERCIDAKGKLGKRSWLPCYGDLRTVIMHESHKSKYSIHPGSEKMYQDVKKLYWWPNMKADIATYVSKCLTWCEGQVCRGTLEITDREVKRFEAKAVSISQVRWNSKRGPEFYMGRENQFRKNTPHLFSKSRRRQVLRSYSLKGQAQLTGGRDYNTSYFRSLYEIM</sequence>
<keyword evidence="3" id="KW-0695">RNA-directed DNA polymerase</keyword>
<dbReference type="GO" id="GO:0003964">
    <property type="term" value="F:RNA-directed DNA polymerase activity"/>
    <property type="evidence" value="ECO:0007669"/>
    <property type="project" value="UniProtKB-KW"/>
</dbReference>
<dbReference type="Pfam" id="PF17921">
    <property type="entry name" value="Integrase_H2C2"/>
    <property type="match status" value="1"/>
</dbReference>
<reference evidence="3" key="2">
    <citation type="submission" date="2022-01" db="EMBL/GenBank/DDBJ databases">
        <authorList>
            <person name="Yamashiro T."/>
            <person name="Shiraishi A."/>
            <person name="Satake H."/>
            <person name="Nakayama K."/>
        </authorList>
    </citation>
    <scope>NUCLEOTIDE SEQUENCE</scope>
</reference>
<dbReference type="InterPro" id="IPR043128">
    <property type="entry name" value="Rev_trsase/Diguanyl_cyclase"/>
</dbReference>
<keyword evidence="3" id="KW-0548">Nucleotidyltransferase</keyword>
<feature type="domain" description="Integrase zinc-binding" evidence="2">
    <location>
        <begin position="652"/>
        <end position="701"/>
    </location>
</feature>
<proteinExistence type="predicted"/>
<gene>
    <name evidence="3" type="ORF">Tco_0990554</name>
</gene>
<dbReference type="SUPFAM" id="SSF56672">
    <property type="entry name" value="DNA/RNA polymerases"/>
    <property type="match status" value="1"/>
</dbReference>
<dbReference type="PANTHER" id="PTHR24559:SF427">
    <property type="entry name" value="RNA-DIRECTED DNA POLYMERASE"/>
    <property type="match status" value="1"/>
</dbReference>
<dbReference type="Gene3D" id="1.10.340.70">
    <property type="match status" value="1"/>
</dbReference>
<evidence type="ECO:0000259" key="2">
    <source>
        <dbReference type="Pfam" id="PF17921"/>
    </source>
</evidence>
<evidence type="ECO:0000313" key="4">
    <source>
        <dbReference type="Proteomes" id="UP001151760"/>
    </source>
</evidence>
<name>A0ABQ5EXZ3_9ASTR</name>
<feature type="compositionally biased region" description="Basic and acidic residues" evidence="1">
    <location>
        <begin position="301"/>
        <end position="312"/>
    </location>
</feature>
<dbReference type="Gene3D" id="3.30.70.270">
    <property type="match status" value="1"/>
</dbReference>